<dbReference type="Pfam" id="PF20460">
    <property type="entry name" value="DUF6713"/>
    <property type="match status" value="1"/>
</dbReference>
<feature type="transmembrane region" description="Helical" evidence="1">
    <location>
        <begin position="20"/>
        <end position="44"/>
    </location>
</feature>
<keyword evidence="1" id="KW-1133">Transmembrane helix</keyword>
<organism evidence="2">
    <name type="scientific">Haloferax sp. CBA1149</name>
    <dbReference type="NCBI Taxonomy" id="2650753"/>
    <lineage>
        <taxon>Archaea</taxon>
        <taxon>Methanobacteriati</taxon>
        <taxon>Methanobacteriota</taxon>
        <taxon>Stenosarchaea group</taxon>
        <taxon>Halobacteria</taxon>
        <taxon>Halobacteriales</taxon>
        <taxon>Haloferacaceae</taxon>
        <taxon>Haloferax</taxon>
    </lineage>
</organism>
<evidence type="ECO:0000256" key="1">
    <source>
        <dbReference type="SAM" id="Phobius"/>
    </source>
</evidence>
<gene>
    <name evidence="2" type="ORF">Hfx1149_01095</name>
</gene>
<dbReference type="EMBL" id="VZUS01000001">
    <property type="protein sequence ID" value="KAB1189191.1"/>
    <property type="molecule type" value="Genomic_DNA"/>
</dbReference>
<protein>
    <submittedName>
        <fullName evidence="2">Uncharacterized protein</fullName>
    </submittedName>
</protein>
<sequence length="118" mass="13157">MLNLAVLITHEIDSAYWEEWTLFGIPGGIQVFDVFNLVLVFVFLEGLRRLVLRERRGYQFSLFLVAAGLFAVVAHSYFLALGRPEFRLPVSLALIAATFVLSVAQGVVTVRSLRAANT</sequence>
<reference evidence="2" key="1">
    <citation type="submission" date="2019-09" db="EMBL/GenBank/DDBJ databases">
        <title>Genomic analysis of Haloferax sp. CBA1149.</title>
        <authorList>
            <person name="Roh S.W."/>
        </authorList>
    </citation>
    <scope>NUCLEOTIDE SEQUENCE</scope>
    <source>
        <strain evidence="2">CBA1149</strain>
    </source>
</reference>
<name>A0A643K4D2_9EURY</name>
<feature type="transmembrane region" description="Helical" evidence="1">
    <location>
        <begin position="90"/>
        <end position="110"/>
    </location>
</feature>
<evidence type="ECO:0000313" key="2">
    <source>
        <dbReference type="EMBL" id="KAB1189191.1"/>
    </source>
</evidence>
<comment type="caution">
    <text evidence="2">The sequence shown here is derived from an EMBL/GenBank/DDBJ whole genome shotgun (WGS) entry which is preliminary data.</text>
</comment>
<dbReference type="AlphaFoldDB" id="A0A643K4D2"/>
<keyword evidence="1" id="KW-0812">Transmembrane</keyword>
<keyword evidence="1" id="KW-0472">Membrane</keyword>
<proteinExistence type="predicted"/>
<accession>A0A643K4D2</accession>
<feature type="transmembrane region" description="Helical" evidence="1">
    <location>
        <begin position="56"/>
        <end position="78"/>
    </location>
</feature>
<dbReference type="InterPro" id="IPR046559">
    <property type="entry name" value="DUF6713"/>
</dbReference>